<evidence type="ECO:0000313" key="3">
    <source>
        <dbReference type="Proteomes" id="UP000325134"/>
    </source>
</evidence>
<comment type="similarity">
    <text evidence="1">Belongs to the HupF/HypC family.</text>
</comment>
<dbReference type="Proteomes" id="UP000325134">
    <property type="component" value="Unassembled WGS sequence"/>
</dbReference>
<dbReference type="SUPFAM" id="SSF159127">
    <property type="entry name" value="HupF/HypC-like"/>
    <property type="match status" value="1"/>
</dbReference>
<name>A0A1M5B2G7_9RHOB</name>
<keyword evidence="3" id="KW-1185">Reference proteome</keyword>
<dbReference type="AlphaFoldDB" id="A0A1M5B2G7"/>
<proteinExistence type="inferred from homology"/>
<dbReference type="Pfam" id="PF01455">
    <property type="entry name" value="HupF_HypC"/>
    <property type="match status" value="1"/>
</dbReference>
<organism evidence="2 3">
    <name type="scientific">Ruegeria intermedia</name>
    <dbReference type="NCBI Taxonomy" id="996115"/>
    <lineage>
        <taxon>Bacteria</taxon>
        <taxon>Pseudomonadati</taxon>
        <taxon>Pseudomonadota</taxon>
        <taxon>Alphaproteobacteria</taxon>
        <taxon>Rhodobacterales</taxon>
        <taxon>Roseobacteraceae</taxon>
        <taxon>Ruegeria</taxon>
    </lineage>
</organism>
<reference evidence="2 3" key="1">
    <citation type="submission" date="2016-11" db="EMBL/GenBank/DDBJ databases">
        <authorList>
            <person name="Varghese N."/>
            <person name="Submissions S."/>
        </authorList>
    </citation>
    <scope>NUCLEOTIDE SEQUENCE [LARGE SCALE GENOMIC DNA]</scope>
    <source>
        <strain evidence="2 3">DSM 29341</strain>
    </source>
</reference>
<dbReference type="Gene3D" id="2.30.30.140">
    <property type="match status" value="1"/>
</dbReference>
<sequence>MRIIACDGISGTATDGRREALIDLSLTGPLDPGTWVLTFLGAAREVLQEDEALKIRAALDGLGAVIAGGDLGDAFADLEATGPTLPPHLAAAKAAGKTIA</sequence>
<dbReference type="EMBL" id="FQVK01000031">
    <property type="protein sequence ID" value="SHF36658.1"/>
    <property type="molecule type" value="Genomic_DNA"/>
</dbReference>
<evidence type="ECO:0000313" key="2">
    <source>
        <dbReference type="EMBL" id="SHF36658.1"/>
    </source>
</evidence>
<gene>
    <name evidence="2" type="ORF">SAMN05444279_13119</name>
</gene>
<dbReference type="InterPro" id="IPR001109">
    <property type="entry name" value="Hydrogenase_HupF/HypC"/>
</dbReference>
<accession>A0A1M5B2G7</accession>
<protein>
    <submittedName>
        <fullName evidence="2">Hydrogenase expression/formation protein HypC</fullName>
    </submittedName>
</protein>
<evidence type="ECO:0000256" key="1">
    <source>
        <dbReference type="ARBA" id="ARBA00006018"/>
    </source>
</evidence>